<gene>
    <name evidence="2" type="ORF">LACBIDRAFT_330383</name>
</gene>
<dbReference type="SMART" id="SM00320">
    <property type="entry name" value="WD40"/>
    <property type="match status" value="2"/>
</dbReference>
<accession>B0DL50</accession>
<dbReference type="InParanoid" id="B0DL50"/>
<dbReference type="HOGENOM" id="CLU_834376_0_0_1"/>
<name>B0DL50_LACBS</name>
<dbReference type="InterPro" id="IPR001680">
    <property type="entry name" value="WD40_rpt"/>
</dbReference>
<dbReference type="PROSITE" id="PS50294">
    <property type="entry name" value="WD_REPEATS_REGION"/>
    <property type="match status" value="1"/>
</dbReference>
<keyword evidence="1" id="KW-0853">WD repeat</keyword>
<evidence type="ECO:0000256" key="1">
    <source>
        <dbReference type="PROSITE-ProRule" id="PRU00221"/>
    </source>
</evidence>
<evidence type="ECO:0000313" key="3">
    <source>
        <dbReference type="Proteomes" id="UP000001194"/>
    </source>
</evidence>
<dbReference type="PANTHER" id="PTHR19879:SF9">
    <property type="entry name" value="TRANSCRIPTION INITIATION FACTOR TFIID SUBUNIT 5"/>
    <property type="match status" value="1"/>
</dbReference>
<reference evidence="2 3" key="1">
    <citation type="journal article" date="2008" name="Nature">
        <title>The genome of Laccaria bicolor provides insights into mycorrhizal symbiosis.</title>
        <authorList>
            <person name="Martin F."/>
            <person name="Aerts A."/>
            <person name="Ahren D."/>
            <person name="Brun A."/>
            <person name="Danchin E.G.J."/>
            <person name="Duchaussoy F."/>
            <person name="Gibon J."/>
            <person name="Kohler A."/>
            <person name="Lindquist E."/>
            <person name="Pereda V."/>
            <person name="Salamov A."/>
            <person name="Shapiro H.J."/>
            <person name="Wuyts J."/>
            <person name="Blaudez D."/>
            <person name="Buee M."/>
            <person name="Brokstein P."/>
            <person name="Canbaeck B."/>
            <person name="Cohen D."/>
            <person name="Courty P.E."/>
            <person name="Coutinho P.M."/>
            <person name="Delaruelle C."/>
            <person name="Detter J.C."/>
            <person name="Deveau A."/>
            <person name="DiFazio S."/>
            <person name="Duplessis S."/>
            <person name="Fraissinet-Tachet L."/>
            <person name="Lucic E."/>
            <person name="Frey-Klett P."/>
            <person name="Fourrey C."/>
            <person name="Feussner I."/>
            <person name="Gay G."/>
            <person name="Grimwood J."/>
            <person name="Hoegger P.J."/>
            <person name="Jain P."/>
            <person name="Kilaru S."/>
            <person name="Labbe J."/>
            <person name="Lin Y.C."/>
            <person name="Legue V."/>
            <person name="Le Tacon F."/>
            <person name="Marmeisse R."/>
            <person name="Melayah D."/>
            <person name="Montanini B."/>
            <person name="Muratet M."/>
            <person name="Nehls U."/>
            <person name="Niculita-Hirzel H."/>
            <person name="Oudot-Le Secq M.P."/>
            <person name="Peter M."/>
            <person name="Quesneville H."/>
            <person name="Rajashekar B."/>
            <person name="Reich M."/>
            <person name="Rouhier N."/>
            <person name="Schmutz J."/>
            <person name="Yin T."/>
            <person name="Chalot M."/>
            <person name="Henrissat B."/>
            <person name="Kuees U."/>
            <person name="Lucas S."/>
            <person name="Van de Peer Y."/>
            <person name="Podila G.K."/>
            <person name="Polle A."/>
            <person name="Pukkila P.J."/>
            <person name="Richardson P.M."/>
            <person name="Rouze P."/>
            <person name="Sanders I.R."/>
            <person name="Stajich J.E."/>
            <person name="Tunlid A."/>
            <person name="Tuskan G."/>
            <person name="Grigoriev I.V."/>
        </authorList>
    </citation>
    <scope>NUCLEOTIDE SEQUENCE [LARGE SCALE GENOMIC DNA]</scope>
    <source>
        <strain evidence="3">S238N-H82 / ATCC MYA-4686</strain>
    </source>
</reference>
<protein>
    <submittedName>
        <fullName evidence="2">Predicted protein</fullName>
    </submittedName>
</protein>
<dbReference type="EMBL" id="DS547116">
    <property type="protein sequence ID" value="EDR04847.1"/>
    <property type="molecule type" value="Genomic_DNA"/>
</dbReference>
<dbReference type="SUPFAM" id="SSF50978">
    <property type="entry name" value="WD40 repeat-like"/>
    <property type="match status" value="1"/>
</dbReference>
<dbReference type="GeneID" id="6080249"/>
<dbReference type="AlphaFoldDB" id="B0DL50"/>
<dbReference type="InterPro" id="IPR015943">
    <property type="entry name" value="WD40/YVTN_repeat-like_dom_sf"/>
</dbReference>
<dbReference type="PROSITE" id="PS50082">
    <property type="entry name" value="WD_REPEATS_2"/>
    <property type="match status" value="1"/>
</dbReference>
<dbReference type="InterPro" id="IPR036322">
    <property type="entry name" value="WD40_repeat_dom_sf"/>
</dbReference>
<proteinExistence type="predicted"/>
<dbReference type="OrthoDB" id="3238562at2759"/>
<dbReference type="RefSeq" id="XP_001884671.1">
    <property type="nucleotide sequence ID" value="XM_001884636.1"/>
</dbReference>
<evidence type="ECO:0000313" key="2">
    <source>
        <dbReference type="EMBL" id="EDR04847.1"/>
    </source>
</evidence>
<dbReference type="Proteomes" id="UP000001194">
    <property type="component" value="Unassembled WGS sequence"/>
</dbReference>
<dbReference type="Gene3D" id="2.130.10.10">
    <property type="entry name" value="YVTN repeat-like/Quinoprotein amine dehydrogenase"/>
    <property type="match status" value="1"/>
</dbReference>
<dbReference type="STRING" id="486041.B0DL50"/>
<dbReference type="Pfam" id="PF00400">
    <property type="entry name" value="WD40"/>
    <property type="match status" value="1"/>
</dbReference>
<dbReference type="KEGG" id="lbc:LACBIDRAFT_330383"/>
<keyword evidence="3" id="KW-1185">Reference proteome</keyword>
<feature type="repeat" description="WD" evidence="1">
    <location>
        <begin position="13"/>
        <end position="54"/>
    </location>
</feature>
<organism evidence="3">
    <name type="scientific">Laccaria bicolor (strain S238N-H82 / ATCC MYA-4686)</name>
    <name type="common">Bicoloured deceiver</name>
    <name type="synonym">Laccaria laccata var. bicolor</name>
    <dbReference type="NCBI Taxonomy" id="486041"/>
    <lineage>
        <taxon>Eukaryota</taxon>
        <taxon>Fungi</taxon>
        <taxon>Dikarya</taxon>
        <taxon>Basidiomycota</taxon>
        <taxon>Agaricomycotina</taxon>
        <taxon>Agaricomycetes</taxon>
        <taxon>Agaricomycetidae</taxon>
        <taxon>Agaricales</taxon>
        <taxon>Agaricineae</taxon>
        <taxon>Hydnangiaceae</taxon>
        <taxon>Laccaria</taxon>
    </lineage>
</organism>
<sequence length="333" mass="37256">MPFEPYTRLHTLAGSHVSGVNVLAFSSCGRYLASGSNDKSIIIWDPISGKSLQRIFVKDEVSSLIWHPRNCALYFGCQDGTLIVVENFSPKEENTGCEVLTGITASVDALDVDAESNYLAIGVGSEVQVSKKITEYTYATFVIMPSPPKLVLEKEGDDERIRPRSVHLLPGGSQLIVSYLNHGIVYACTFHRIIRLLGRVDKREAGKEVRCCRTRKQAIGVPRQSRAYSRQQLSAFLFQHPTQRRLRIFAIKRNSLPERNWPETALQLASAANVLNADSFIDTFTPVLHMWNSSNTEDKLPHKKPRIGLLFIDFLADKGPPTATKQLVTTLWT</sequence>
<dbReference type="PANTHER" id="PTHR19879">
    <property type="entry name" value="TRANSCRIPTION INITIATION FACTOR TFIID"/>
    <property type="match status" value="1"/>
</dbReference>